<evidence type="ECO:0000256" key="2">
    <source>
        <dbReference type="SAM" id="Phobius"/>
    </source>
</evidence>
<dbReference type="PANTHER" id="PTHR42736">
    <property type="entry name" value="PROTEIN-GLUTAMINE GAMMA-GLUTAMYLTRANSFERASE"/>
    <property type="match status" value="1"/>
</dbReference>
<dbReference type="EMBL" id="JACIBV010000001">
    <property type="protein sequence ID" value="MBB3726372.1"/>
    <property type="molecule type" value="Genomic_DNA"/>
</dbReference>
<dbReference type="PANTHER" id="PTHR42736:SF1">
    <property type="entry name" value="PROTEIN-GLUTAMINE GAMMA-GLUTAMYLTRANSFERASE"/>
    <property type="match status" value="1"/>
</dbReference>
<evidence type="ECO:0000256" key="1">
    <source>
        <dbReference type="SAM" id="MobiDB-lite"/>
    </source>
</evidence>
<dbReference type="InterPro" id="IPR002931">
    <property type="entry name" value="Transglutaminase-like"/>
</dbReference>
<name>A0A7W5UX54_9ACTN</name>
<keyword evidence="5" id="KW-1185">Reference proteome</keyword>
<evidence type="ECO:0000259" key="3">
    <source>
        <dbReference type="SMART" id="SM00460"/>
    </source>
</evidence>
<feature type="transmembrane region" description="Helical" evidence="2">
    <location>
        <begin position="168"/>
        <end position="186"/>
    </location>
</feature>
<keyword evidence="4" id="KW-0378">Hydrolase</keyword>
<keyword evidence="2" id="KW-1133">Transmembrane helix</keyword>
<dbReference type="InterPro" id="IPR052901">
    <property type="entry name" value="Bact_TGase-like"/>
</dbReference>
<dbReference type="SMART" id="SM00460">
    <property type="entry name" value="TGc"/>
    <property type="match status" value="1"/>
</dbReference>
<dbReference type="GeneID" id="95388739"/>
<feature type="domain" description="Transglutaminase-like" evidence="3">
    <location>
        <begin position="464"/>
        <end position="533"/>
    </location>
</feature>
<dbReference type="InterPro" id="IPR038765">
    <property type="entry name" value="Papain-like_cys_pep_sf"/>
</dbReference>
<feature type="transmembrane region" description="Helical" evidence="2">
    <location>
        <begin position="66"/>
        <end position="86"/>
    </location>
</feature>
<feature type="transmembrane region" description="Helical" evidence="2">
    <location>
        <begin position="192"/>
        <end position="209"/>
    </location>
</feature>
<dbReference type="Proteomes" id="UP000579945">
    <property type="component" value="Unassembled WGS sequence"/>
</dbReference>
<dbReference type="GO" id="GO:0008233">
    <property type="term" value="F:peptidase activity"/>
    <property type="evidence" value="ECO:0007669"/>
    <property type="project" value="UniProtKB-KW"/>
</dbReference>
<feature type="transmembrane region" description="Helical" evidence="2">
    <location>
        <begin position="93"/>
        <end position="120"/>
    </location>
</feature>
<feature type="region of interest" description="Disordered" evidence="1">
    <location>
        <begin position="1"/>
        <end position="30"/>
    </location>
</feature>
<dbReference type="Gene3D" id="3.10.620.30">
    <property type="match status" value="1"/>
</dbReference>
<proteinExistence type="predicted"/>
<feature type="transmembrane region" description="Helical" evidence="2">
    <location>
        <begin position="43"/>
        <end position="60"/>
    </location>
</feature>
<feature type="compositionally biased region" description="Basic residues" evidence="1">
    <location>
        <begin position="16"/>
        <end position="28"/>
    </location>
</feature>
<dbReference type="SUPFAM" id="SSF54001">
    <property type="entry name" value="Cysteine proteinases"/>
    <property type="match status" value="1"/>
</dbReference>
<dbReference type="Pfam" id="PF11992">
    <property type="entry name" value="TgpA_N"/>
    <property type="match status" value="1"/>
</dbReference>
<evidence type="ECO:0000313" key="4">
    <source>
        <dbReference type="EMBL" id="MBB3726372.1"/>
    </source>
</evidence>
<organism evidence="4 5">
    <name type="scientific">Nonomuraea dietziae</name>
    <dbReference type="NCBI Taxonomy" id="65515"/>
    <lineage>
        <taxon>Bacteria</taxon>
        <taxon>Bacillati</taxon>
        <taxon>Actinomycetota</taxon>
        <taxon>Actinomycetes</taxon>
        <taxon>Streptosporangiales</taxon>
        <taxon>Streptosporangiaceae</taxon>
        <taxon>Nonomuraea</taxon>
    </lineage>
</organism>
<feature type="transmembrane region" description="Helical" evidence="2">
    <location>
        <begin position="140"/>
        <end position="161"/>
    </location>
</feature>
<keyword evidence="2" id="KW-0812">Transmembrane</keyword>
<dbReference type="RefSeq" id="WP_183645834.1">
    <property type="nucleotide sequence ID" value="NZ_JACIBV010000001.1"/>
</dbReference>
<sequence length="714" mass="76915">MPAAAPPPTSPGSSSRRARGTASRRRGRRDGARVAEVALWRRIAGPAVVAALAATAGWGFHRVFPAAELLTVVVPAALVPAVVAALTRNRPLWLALVLDVVLWLAAAVPLYGAFTLAFASDLTNSWQALLTTLLPAPAEPRLLILTHTLVWLAAVTGAETLTRTRLRIAPALPALLVYGVALVLGVDGEGSNLATSAALLVMVGLLLVLREDRPALWLLPVLPAIGVVTLAAALLGPVLPMAREPYDPRRDAELPPPVRVDSVSPLDRVSAWLQIPDRPLFTVKADKPLNWRLAVLDRYDGVRWTSSGRFQPTGGRVPSDAWTGATTTVRQTVTFQGLPGTWLPAADRPVEVKGARGLAADPESGALLTSAATGKGFTYQVTSEVAAPTKDELLHAVPVADPGLTAFPAGPQEKLFRKLAQDATRGADVPIRQAYRLQNFLRTTAKYDITAPPGHSLKALEFFLDTTYRGTSEQFASSFALMARTLGLPARVVVGFRPGQAKDGVYHVRSGDVMAWAEIKFDKLGWRPFYPTPGKSGAKDDHDVVSSAIEESEKLEGEFGQSGASKAKEPAPKGKPVPVAESTSHWWVIAPVVVAAYLLLALVLPWWRRRSRRGATPDARRVMGAWHQACQDLGVVGKHSLTASEIVARHPAVEELQPLAALANHVRYAPDTLPPHAASEAWRYSDAIRAHTRRTTPLRTRLTHRLNPKTLIRP</sequence>
<feature type="region of interest" description="Disordered" evidence="1">
    <location>
        <begin position="554"/>
        <end position="577"/>
    </location>
</feature>
<keyword evidence="4" id="KW-0645">Protease</keyword>
<protein>
    <submittedName>
        <fullName evidence="4">Transglutaminase-like putative cysteine protease</fullName>
    </submittedName>
</protein>
<feature type="transmembrane region" description="Helical" evidence="2">
    <location>
        <begin position="586"/>
        <end position="607"/>
    </location>
</feature>
<dbReference type="Pfam" id="PF01841">
    <property type="entry name" value="Transglut_core"/>
    <property type="match status" value="1"/>
</dbReference>
<feature type="compositionally biased region" description="Pro residues" evidence="1">
    <location>
        <begin position="1"/>
        <end position="10"/>
    </location>
</feature>
<comment type="caution">
    <text evidence="4">The sequence shown here is derived from an EMBL/GenBank/DDBJ whole genome shotgun (WGS) entry which is preliminary data.</text>
</comment>
<dbReference type="GO" id="GO:0006508">
    <property type="term" value="P:proteolysis"/>
    <property type="evidence" value="ECO:0007669"/>
    <property type="project" value="UniProtKB-KW"/>
</dbReference>
<keyword evidence="2" id="KW-0472">Membrane</keyword>
<feature type="transmembrane region" description="Helical" evidence="2">
    <location>
        <begin position="216"/>
        <end position="239"/>
    </location>
</feature>
<gene>
    <name evidence="4" type="ORF">FHR33_002232</name>
</gene>
<dbReference type="AlphaFoldDB" id="A0A7W5UX54"/>
<dbReference type="InterPro" id="IPR021878">
    <property type="entry name" value="TgpA_N"/>
</dbReference>
<accession>A0A7W5UX54</accession>
<reference evidence="4 5" key="1">
    <citation type="submission" date="2020-08" db="EMBL/GenBank/DDBJ databases">
        <title>Sequencing the genomes of 1000 actinobacteria strains.</title>
        <authorList>
            <person name="Klenk H.-P."/>
        </authorList>
    </citation>
    <scope>NUCLEOTIDE SEQUENCE [LARGE SCALE GENOMIC DNA]</scope>
    <source>
        <strain evidence="4 5">DSM 44320</strain>
    </source>
</reference>
<evidence type="ECO:0000313" key="5">
    <source>
        <dbReference type="Proteomes" id="UP000579945"/>
    </source>
</evidence>